<dbReference type="Proteomes" id="UP000000674">
    <property type="component" value="Chromosome"/>
</dbReference>
<evidence type="ECO:0000313" key="10">
    <source>
        <dbReference type="EMBL" id="ABK14423.1"/>
    </source>
</evidence>
<dbReference type="HOGENOM" id="CLU_178218_0_0_2"/>
<feature type="compositionally biased region" description="Basic and acidic residues" evidence="9">
    <location>
        <begin position="20"/>
        <end position="33"/>
    </location>
</feature>
<evidence type="ECO:0000256" key="8">
    <source>
        <dbReference type="HAMAP-Rule" id="MF_00422"/>
    </source>
</evidence>
<keyword evidence="3 8" id="KW-0653">Protein transport</keyword>
<protein>
    <recommendedName>
        <fullName evidence="8">Protein translocase subunit SecE</fullName>
    </recommendedName>
    <alternativeName>
        <fullName evidence="8">Protein transport protein Sec61 gamma subunit homolog</fullName>
    </alternativeName>
</protein>
<evidence type="ECO:0000256" key="5">
    <source>
        <dbReference type="ARBA" id="ARBA00023010"/>
    </source>
</evidence>
<sequence>MKAAETKMDQLKGKLGVGGSEKKTGKKGRDAKTKSDLTDMLDDIGIEAPSMDLGEYIRVLKLARKPTREEFMMIGKVSITGIFLIGMIGFIIYALLTELPKSI</sequence>
<keyword evidence="4 8" id="KW-1133">Transmembrane helix</keyword>
<dbReference type="GO" id="GO:0008320">
    <property type="term" value="F:protein transmembrane transporter activity"/>
    <property type="evidence" value="ECO:0007669"/>
    <property type="project" value="UniProtKB-UniRule"/>
</dbReference>
<keyword evidence="6 8" id="KW-0472">Membrane</keyword>
<dbReference type="HAMAP" id="MF_00422">
    <property type="entry name" value="SecE"/>
    <property type="match status" value="1"/>
</dbReference>
<organism evidence="10 11">
    <name type="scientific">Methanothrix thermoacetophila (strain DSM 6194 / JCM 14653 / NBRC 101360 / PT)</name>
    <name type="common">Methanosaeta thermophila</name>
    <dbReference type="NCBI Taxonomy" id="349307"/>
    <lineage>
        <taxon>Archaea</taxon>
        <taxon>Methanobacteriati</taxon>
        <taxon>Methanobacteriota</taxon>
        <taxon>Stenosarchaea group</taxon>
        <taxon>Methanomicrobia</taxon>
        <taxon>Methanotrichales</taxon>
        <taxon>Methanotrichaceae</taxon>
        <taxon>Methanothrix</taxon>
    </lineage>
</organism>
<evidence type="ECO:0000256" key="4">
    <source>
        <dbReference type="ARBA" id="ARBA00022989"/>
    </source>
</evidence>
<feature type="region of interest" description="Disordered" evidence="9">
    <location>
        <begin position="1"/>
        <end position="33"/>
    </location>
</feature>
<feature type="compositionally biased region" description="Basic and acidic residues" evidence="9">
    <location>
        <begin position="1"/>
        <end position="12"/>
    </location>
</feature>
<dbReference type="GO" id="GO:0009306">
    <property type="term" value="P:protein secretion"/>
    <property type="evidence" value="ECO:0007669"/>
    <property type="project" value="UniProtKB-UniRule"/>
</dbReference>
<dbReference type="NCBIfam" id="TIGR00327">
    <property type="entry name" value="secE_euk_arch"/>
    <property type="match status" value="1"/>
</dbReference>
<keyword evidence="5 8" id="KW-0811">Translocation</keyword>
<evidence type="ECO:0000256" key="6">
    <source>
        <dbReference type="ARBA" id="ARBA00023136"/>
    </source>
</evidence>
<dbReference type="GO" id="GO:0005886">
    <property type="term" value="C:plasma membrane"/>
    <property type="evidence" value="ECO:0007669"/>
    <property type="project" value="UniProtKB-SubCell"/>
</dbReference>
<evidence type="ECO:0000256" key="2">
    <source>
        <dbReference type="ARBA" id="ARBA00022692"/>
    </source>
</evidence>
<keyword evidence="1 8" id="KW-0813">Transport</keyword>
<evidence type="ECO:0000313" key="11">
    <source>
        <dbReference type="Proteomes" id="UP000000674"/>
    </source>
</evidence>
<proteinExistence type="inferred from homology"/>
<comment type="similarity">
    <text evidence="8">Belongs to the SecE/SEC61-gamma family.</text>
</comment>
<evidence type="ECO:0000256" key="3">
    <source>
        <dbReference type="ARBA" id="ARBA00022927"/>
    </source>
</evidence>
<dbReference type="GO" id="GO:0012505">
    <property type="term" value="C:endomembrane system"/>
    <property type="evidence" value="ECO:0007669"/>
    <property type="project" value="UniProtKB-SubCell"/>
</dbReference>
<evidence type="ECO:0000256" key="7">
    <source>
        <dbReference type="ARBA" id="ARBA00037847"/>
    </source>
</evidence>
<keyword evidence="8" id="KW-1003">Cell membrane</keyword>
<feature type="transmembrane region" description="Helical" evidence="8">
    <location>
        <begin position="71"/>
        <end position="96"/>
    </location>
</feature>
<evidence type="ECO:0000256" key="9">
    <source>
        <dbReference type="SAM" id="MobiDB-lite"/>
    </source>
</evidence>
<dbReference type="GO" id="GO:0065002">
    <property type="term" value="P:intracellular protein transmembrane transport"/>
    <property type="evidence" value="ECO:0007669"/>
    <property type="project" value="UniProtKB-UniRule"/>
</dbReference>
<dbReference type="Gene3D" id="1.20.5.820">
    <property type="entry name" value="Preprotein translocase SecE subunit"/>
    <property type="match status" value="1"/>
</dbReference>
<dbReference type="GO" id="GO:0006605">
    <property type="term" value="P:protein targeting"/>
    <property type="evidence" value="ECO:0007669"/>
    <property type="project" value="UniProtKB-UniRule"/>
</dbReference>
<comment type="subunit">
    <text evidence="8">Component of the Sec protein translocase complex. Heterotrimer consisting of SecY (alpha), SecG (beta) and SecE (gamma) subunits. The heterotrimers can form oligomers, although 1 heterotrimer is thought to be able to translocate proteins. Interacts with the ribosome. May interact with SecDF, and other proteins may be involved.</text>
</comment>
<dbReference type="RefSeq" id="WP_011695820.1">
    <property type="nucleotide sequence ID" value="NC_008553.1"/>
</dbReference>
<evidence type="ECO:0000256" key="1">
    <source>
        <dbReference type="ARBA" id="ARBA00022448"/>
    </source>
</evidence>
<dbReference type="InterPro" id="IPR001901">
    <property type="entry name" value="Translocase_SecE/Sec61-g"/>
</dbReference>
<comment type="subcellular location">
    <subcellularLocation>
        <location evidence="8">Cell membrane</location>
        <topology evidence="8">Single-pass membrane protein</topology>
    </subcellularLocation>
    <subcellularLocation>
        <location evidence="7">Endomembrane system</location>
        <topology evidence="7">Single-pass membrane protein</topology>
    </subcellularLocation>
</comment>
<name>A0B6U9_METTP</name>
<keyword evidence="11" id="KW-1185">Reference proteome</keyword>
<dbReference type="STRING" id="349307.Mthe_0632"/>
<accession>A0B6U9</accession>
<dbReference type="SUPFAM" id="SSF103456">
    <property type="entry name" value="Preprotein translocase SecE subunit"/>
    <property type="match status" value="1"/>
</dbReference>
<dbReference type="InterPro" id="IPR008158">
    <property type="entry name" value="Translocase_Sec61-g"/>
</dbReference>
<dbReference type="AlphaFoldDB" id="A0B6U9"/>
<reference evidence="10 11" key="1">
    <citation type="submission" date="2006-10" db="EMBL/GenBank/DDBJ databases">
        <title>Complete sequence of Methanosaeta thermophila PT.</title>
        <authorList>
            <consortium name="US DOE Joint Genome Institute"/>
            <person name="Copeland A."/>
            <person name="Lucas S."/>
            <person name="Lapidus A."/>
            <person name="Barry K."/>
            <person name="Detter J.C."/>
            <person name="Glavina del Rio T."/>
            <person name="Hammon N."/>
            <person name="Israni S."/>
            <person name="Pitluck S."/>
            <person name="Chain P."/>
            <person name="Malfatti S."/>
            <person name="Shin M."/>
            <person name="Vergez L."/>
            <person name="Schmutz J."/>
            <person name="Larimer F."/>
            <person name="Land M."/>
            <person name="Hauser L."/>
            <person name="Kyrpides N."/>
            <person name="Kim E."/>
            <person name="Smith K.S."/>
            <person name="Ingram-Smith C."/>
            <person name="Richardson P."/>
        </authorList>
    </citation>
    <scope>NUCLEOTIDE SEQUENCE [LARGE SCALE GENOMIC DNA]</scope>
    <source>
        <strain evidence="11">DSM 6194 / JCM 14653 / NBRC 101360 / PT</strain>
    </source>
</reference>
<dbReference type="KEGG" id="mtp:Mthe_0632"/>
<dbReference type="GeneID" id="70079791"/>
<dbReference type="InterPro" id="IPR023391">
    <property type="entry name" value="Prot_translocase_SecE_dom_sf"/>
</dbReference>
<keyword evidence="2 8" id="KW-0812">Transmembrane</keyword>
<comment type="function">
    <text evidence="8">Essential subunit of the Sec protein translocation channel SecYEG. Clamps together the 2 halves of SecY. May contact the channel plug during translocation.</text>
</comment>
<dbReference type="EMBL" id="CP000477">
    <property type="protein sequence ID" value="ABK14423.1"/>
    <property type="molecule type" value="Genomic_DNA"/>
</dbReference>
<gene>
    <name evidence="8" type="primary">secE</name>
    <name evidence="10" type="ordered locus">Mthe_0632</name>
</gene>